<accession>A0A3E0M3C9</accession>
<evidence type="ECO:0000256" key="1">
    <source>
        <dbReference type="SAM" id="SignalP"/>
    </source>
</evidence>
<protein>
    <submittedName>
        <fullName evidence="3">PEP-CTERM sorting domain-containing protein</fullName>
    </submittedName>
</protein>
<dbReference type="NCBIfam" id="TIGR02595">
    <property type="entry name" value="PEP_CTERM"/>
    <property type="match status" value="1"/>
</dbReference>
<keyword evidence="1" id="KW-0732">Signal</keyword>
<dbReference type="Pfam" id="PF07589">
    <property type="entry name" value="PEP-CTERM"/>
    <property type="match status" value="1"/>
</dbReference>
<evidence type="ECO:0000313" key="3">
    <source>
        <dbReference type="EMBL" id="REJ53583.1"/>
    </source>
</evidence>
<feature type="domain" description="Ice-binding protein C-terminal" evidence="2">
    <location>
        <begin position="242"/>
        <end position="262"/>
    </location>
</feature>
<gene>
    <name evidence="3" type="ORF">DWQ51_08030</name>
</gene>
<comment type="caution">
    <text evidence="3">The sequence shown here is derived from an EMBL/GenBank/DDBJ whole genome shotgun (WGS) entry which is preliminary data.</text>
</comment>
<name>A0A3E0M3C9_9CHRO</name>
<evidence type="ECO:0000313" key="4">
    <source>
        <dbReference type="Proteomes" id="UP000257002"/>
    </source>
</evidence>
<dbReference type="AlphaFoldDB" id="A0A3E0M3C9"/>
<dbReference type="EMBL" id="QQWD01000007">
    <property type="protein sequence ID" value="REJ53583.1"/>
    <property type="molecule type" value="Genomic_DNA"/>
</dbReference>
<proteinExistence type="predicted"/>
<evidence type="ECO:0000259" key="2">
    <source>
        <dbReference type="Pfam" id="PF07589"/>
    </source>
</evidence>
<reference evidence="3 4" key="1">
    <citation type="submission" date="2017-10" db="EMBL/GenBank/DDBJ databases">
        <title>A large-scale comparative metagenomic study reveals the eutrophication-driven functional interactions in six Microcystis-epibionts communities.</title>
        <authorList>
            <person name="Li Q."/>
            <person name="Lin F."/>
        </authorList>
    </citation>
    <scope>NUCLEOTIDE SEQUENCE [LARGE SCALE GENOMIC DNA]</scope>
    <source>
        <strain evidence="3">TW10</strain>
    </source>
</reference>
<feature type="chain" id="PRO_5017692468" evidence="1">
    <location>
        <begin position="26"/>
        <end position="270"/>
    </location>
</feature>
<feature type="signal peptide" evidence="1">
    <location>
        <begin position="1"/>
        <end position="25"/>
    </location>
</feature>
<dbReference type="InterPro" id="IPR013424">
    <property type="entry name" value="Ice-binding_C"/>
</dbReference>
<dbReference type="Proteomes" id="UP000257002">
    <property type="component" value="Unassembled WGS sequence"/>
</dbReference>
<sequence length="270" mass="27352">MKFVSLLSITALTSSILIATPQAKAAVVFLDLNTFTAGGPGTGTFAGTLGGVNVTGSILAGGGPNFTIAGINPTSWEGTTIDNTTPQYNYSSIYTPSQSLGDRVGYTMVNQTGQTATLKIQFSSPVTNPTFHVANLDGMIYDFSDPSNGSIALNLLSGNGGGGDGLTVDTTNKIIADANPLTGVGLPPSTTPPTTGARSAYGSVELLGTFSALNIKLRGNPSLTLAGDGGSFILSLKTQIPPVPEPTSTLGLLALGTLGAASTLKRKLKP</sequence>
<organism evidence="3 4">
    <name type="scientific">Microcystis wesenbergii TW10</name>
    <dbReference type="NCBI Taxonomy" id="2060474"/>
    <lineage>
        <taxon>Bacteria</taxon>
        <taxon>Bacillati</taxon>
        <taxon>Cyanobacteriota</taxon>
        <taxon>Cyanophyceae</taxon>
        <taxon>Oscillatoriophycideae</taxon>
        <taxon>Chroococcales</taxon>
        <taxon>Microcystaceae</taxon>
        <taxon>Microcystis</taxon>
    </lineage>
</organism>